<dbReference type="Pfam" id="PF23005">
    <property type="entry name" value="DUF7032"/>
    <property type="match status" value="1"/>
</dbReference>
<dbReference type="InterPro" id="IPR011989">
    <property type="entry name" value="ARM-like"/>
</dbReference>
<dbReference type="EMBL" id="JACMSC010000011">
    <property type="protein sequence ID" value="KAG6499586.1"/>
    <property type="molecule type" value="Genomic_DNA"/>
</dbReference>
<proteinExistence type="predicted"/>
<evidence type="ECO:0000313" key="2">
    <source>
        <dbReference type="EMBL" id="KAG6499586.1"/>
    </source>
</evidence>
<dbReference type="Proteomes" id="UP000734854">
    <property type="component" value="Unassembled WGS sequence"/>
</dbReference>
<organism evidence="2 3">
    <name type="scientific">Zingiber officinale</name>
    <name type="common">Ginger</name>
    <name type="synonym">Amomum zingiber</name>
    <dbReference type="NCBI Taxonomy" id="94328"/>
    <lineage>
        <taxon>Eukaryota</taxon>
        <taxon>Viridiplantae</taxon>
        <taxon>Streptophyta</taxon>
        <taxon>Embryophyta</taxon>
        <taxon>Tracheophyta</taxon>
        <taxon>Spermatophyta</taxon>
        <taxon>Magnoliopsida</taxon>
        <taxon>Liliopsida</taxon>
        <taxon>Zingiberales</taxon>
        <taxon>Zingiberaceae</taxon>
        <taxon>Zingiber</taxon>
    </lineage>
</organism>
<keyword evidence="3" id="KW-1185">Reference proteome</keyword>
<dbReference type="PANTHER" id="PTHR46043:SF2">
    <property type="entry name" value="ARM REPEAT SUPERFAMILY PROTEIN"/>
    <property type="match status" value="1"/>
</dbReference>
<evidence type="ECO:0000259" key="1">
    <source>
        <dbReference type="Pfam" id="PF23005"/>
    </source>
</evidence>
<feature type="domain" description="DUF7032" evidence="1">
    <location>
        <begin position="2"/>
        <end position="52"/>
    </location>
</feature>
<evidence type="ECO:0000313" key="3">
    <source>
        <dbReference type="Proteomes" id="UP000734854"/>
    </source>
</evidence>
<comment type="caution">
    <text evidence="2">The sequence shown here is derived from an EMBL/GenBank/DDBJ whole genome shotgun (WGS) entry which is preliminary data.</text>
</comment>
<protein>
    <recommendedName>
        <fullName evidence="1">DUF7032 domain-containing protein</fullName>
    </recommendedName>
</protein>
<sequence length="198" mass="21017">MLSTPCNLRSLSTLCLDQDLPGGKLLLQSDIDIAASALSLHCHNLHLLLRSDLLHHNAPLALSADDSTTIVLPLPAPSASRAVLTIFVRDIFARLQIVVLDLKGKALDSHLELLATNPVKISCLVVEKEDVPSLLHLLDPSAHSLLHNSTAAVVSLLATTSDVSCRAVFEGGALGPLLHLIDSGLVVLKEHAATRSTH</sequence>
<dbReference type="PANTHER" id="PTHR46043">
    <property type="entry name" value="ARM REPEAT SUPERFAMILY PROTEIN"/>
    <property type="match status" value="1"/>
</dbReference>
<accession>A0A8J5L2Z2</accession>
<gene>
    <name evidence="2" type="ORF">ZIOFF_039376</name>
</gene>
<dbReference type="InterPro" id="IPR054296">
    <property type="entry name" value="DUF7032"/>
</dbReference>
<name>A0A8J5L2Z2_ZINOF</name>
<dbReference type="Gene3D" id="1.25.10.10">
    <property type="entry name" value="Leucine-rich Repeat Variant"/>
    <property type="match status" value="1"/>
</dbReference>
<dbReference type="AlphaFoldDB" id="A0A8J5L2Z2"/>
<reference evidence="2 3" key="1">
    <citation type="submission" date="2020-08" db="EMBL/GenBank/DDBJ databases">
        <title>Plant Genome Project.</title>
        <authorList>
            <person name="Zhang R.-G."/>
        </authorList>
    </citation>
    <scope>NUCLEOTIDE SEQUENCE [LARGE SCALE GENOMIC DNA]</scope>
    <source>
        <tissue evidence="2">Rhizome</tissue>
    </source>
</reference>